<dbReference type="InterPro" id="IPR041698">
    <property type="entry name" value="Methyltransf_25"/>
</dbReference>
<evidence type="ECO:0000313" key="5">
    <source>
        <dbReference type="Proteomes" id="UP000198928"/>
    </source>
</evidence>
<protein>
    <submittedName>
        <fullName evidence="4">Ubiquinone/menaquinone biosynthesis C-methylase UbiE</fullName>
    </submittedName>
</protein>
<dbReference type="Gene3D" id="3.40.50.150">
    <property type="entry name" value="Vaccinia Virus protein VP39"/>
    <property type="match status" value="1"/>
</dbReference>
<dbReference type="AlphaFoldDB" id="A0A1I3TY89"/>
<feature type="domain" description="Methyltransferase" evidence="3">
    <location>
        <begin position="99"/>
        <end position="196"/>
    </location>
</feature>
<dbReference type="PANTHER" id="PTHR44942:SF4">
    <property type="entry name" value="METHYLTRANSFERASE TYPE 11 DOMAIN-CONTAINING PROTEIN"/>
    <property type="match status" value="1"/>
</dbReference>
<evidence type="ECO:0000256" key="2">
    <source>
        <dbReference type="ARBA" id="ARBA00022679"/>
    </source>
</evidence>
<keyword evidence="5" id="KW-1185">Reference proteome</keyword>
<keyword evidence="2" id="KW-0808">Transferase</keyword>
<dbReference type="GO" id="GO:0008168">
    <property type="term" value="F:methyltransferase activity"/>
    <property type="evidence" value="ECO:0007669"/>
    <property type="project" value="UniProtKB-KW"/>
</dbReference>
<evidence type="ECO:0000259" key="3">
    <source>
        <dbReference type="Pfam" id="PF13649"/>
    </source>
</evidence>
<keyword evidence="4" id="KW-0830">Ubiquinone</keyword>
<dbReference type="EMBL" id="FOSG01000001">
    <property type="protein sequence ID" value="SFJ75725.1"/>
    <property type="molecule type" value="Genomic_DNA"/>
</dbReference>
<evidence type="ECO:0000313" key="4">
    <source>
        <dbReference type="EMBL" id="SFJ75725.1"/>
    </source>
</evidence>
<dbReference type="SUPFAM" id="SSF53335">
    <property type="entry name" value="S-adenosyl-L-methionine-dependent methyltransferases"/>
    <property type="match status" value="1"/>
</dbReference>
<dbReference type="CDD" id="cd02440">
    <property type="entry name" value="AdoMet_MTases"/>
    <property type="match status" value="1"/>
</dbReference>
<reference evidence="5" key="1">
    <citation type="submission" date="2016-10" db="EMBL/GenBank/DDBJ databases">
        <authorList>
            <person name="Varghese N."/>
            <person name="Submissions S."/>
        </authorList>
    </citation>
    <scope>NUCLEOTIDE SEQUENCE [LARGE SCALE GENOMIC DNA]</scope>
    <source>
        <strain evidence="5">PL19</strain>
    </source>
</reference>
<dbReference type="Proteomes" id="UP000198928">
    <property type="component" value="Unassembled WGS sequence"/>
</dbReference>
<keyword evidence="1 4" id="KW-0489">Methyltransferase</keyword>
<proteinExistence type="predicted"/>
<dbReference type="InterPro" id="IPR051052">
    <property type="entry name" value="Diverse_substrate_MTase"/>
</dbReference>
<gene>
    <name evidence="4" type="ORF">SAMN05192584_101166</name>
</gene>
<name>A0A1I3TY89_9ACTN</name>
<dbReference type="InterPro" id="IPR029063">
    <property type="entry name" value="SAM-dependent_MTases_sf"/>
</dbReference>
<dbReference type="GO" id="GO:0032259">
    <property type="term" value="P:methylation"/>
    <property type="evidence" value="ECO:0007669"/>
    <property type="project" value="UniProtKB-KW"/>
</dbReference>
<evidence type="ECO:0000256" key="1">
    <source>
        <dbReference type="ARBA" id="ARBA00022603"/>
    </source>
</evidence>
<sequence length="322" mass="34774">MGSVASQAFREATDTTVAPAGFLPRSVVFRSHRPARFQPVAIRAPGTCFPGAPSDRVDAMTVGFSGDVAEYYAKFRRGYPPQVLDALQGAFELTTDDIVLDLGCGTGQLAVPLASRVGSVIGMDPEPDMLRLARDAAARHGVRNANWVLGADTDVPALGELMGRRSLAMTVIGQALHWMRHGELFRALSPLIRPGGGIAVIANGTPLWLQDNDWSRSLRSCLEDYFGTRLEASCGTGASDRLRYAQALEAAGFEDVREILIEYSDELTFDQLVGGVCSAIPADELPGPEARPAFAERIRRSLPPGRYFTEEVVVSVLVGRNR</sequence>
<organism evidence="4 5">
    <name type="scientific">Streptomyces pini</name>
    <dbReference type="NCBI Taxonomy" id="1520580"/>
    <lineage>
        <taxon>Bacteria</taxon>
        <taxon>Bacillati</taxon>
        <taxon>Actinomycetota</taxon>
        <taxon>Actinomycetes</taxon>
        <taxon>Kitasatosporales</taxon>
        <taxon>Streptomycetaceae</taxon>
        <taxon>Streptomyces</taxon>
    </lineage>
</organism>
<accession>A0A1I3TY89</accession>
<dbReference type="Pfam" id="PF13649">
    <property type="entry name" value="Methyltransf_25"/>
    <property type="match status" value="1"/>
</dbReference>
<dbReference type="PANTHER" id="PTHR44942">
    <property type="entry name" value="METHYLTRANSF_11 DOMAIN-CONTAINING PROTEIN"/>
    <property type="match status" value="1"/>
</dbReference>